<evidence type="ECO:0000256" key="1">
    <source>
        <dbReference type="ARBA" id="ARBA00004141"/>
    </source>
</evidence>
<dbReference type="AlphaFoldDB" id="A0A8H7MDP5"/>
<protein>
    <recommendedName>
        <fullName evidence="6">Amino acid transporter</fullName>
    </recommendedName>
</protein>
<dbReference type="EMBL" id="RZGK01000009">
    <property type="protein sequence ID" value="KAF9696561.1"/>
    <property type="molecule type" value="Genomic_DNA"/>
</dbReference>
<keyword evidence="6" id="KW-0769">Symport</keyword>
<feature type="transmembrane region" description="Helical" evidence="6">
    <location>
        <begin position="308"/>
        <end position="328"/>
    </location>
</feature>
<keyword evidence="4 6" id="KW-1133">Transmembrane helix</keyword>
<dbReference type="PANTHER" id="PTHR11958:SF63">
    <property type="entry name" value="AMINO ACID TRANSPORTER"/>
    <property type="match status" value="1"/>
</dbReference>
<feature type="transmembrane region" description="Helical" evidence="6">
    <location>
        <begin position="408"/>
        <end position="435"/>
    </location>
</feature>
<feature type="transmembrane region" description="Helical" evidence="6">
    <location>
        <begin position="242"/>
        <end position="263"/>
    </location>
</feature>
<dbReference type="PRINTS" id="PR00173">
    <property type="entry name" value="EDTRNSPORT"/>
</dbReference>
<dbReference type="InterPro" id="IPR036458">
    <property type="entry name" value="Na:dicarbo_symporter_sf"/>
</dbReference>
<dbReference type="Pfam" id="PF00375">
    <property type="entry name" value="SDF"/>
    <property type="match status" value="1"/>
</dbReference>
<feature type="transmembrane region" description="Helical" evidence="6">
    <location>
        <begin position="275"/>
        <end position="301"/>
    </location>
</feature>
<dbReference type="GO" id="GO:0005313">
    <property type="term" value="F:L-glutamate transmembrane transporter activity"/>
    <property type="evidence" value="ECO:0007669"/>
    <property type="project" value="TreeGrafter"/>
</dbReference>
<name>A0A8H7MDP5_9PLEO</name>
<feature type="transmembrane region" description="Helical" evidence="6">
    <location>
        <begin position="385"/>
        <end position="402"/>
    </location>
</feature>
<evidence type="ECO:0000256" key="4">
    <source>
        <dbReference type="ARBA" id="ARBA00022989"/>
    </source>
</evidence>
<dbReference type="OrthoDB" id="5877963at2759"/>
<feature type="transmembrane region" description="Helical" evidence="6">
    <location>
        <begin position="45"/>
        <end position="69"/>
    </location>
</feature>
<evidence type="ECO:0000313" key="9">
    <source>
        <dbReference type="Proteomes" id="UP000651452"/>
    </source>
</evidence>
<comment type="similarity">
    <text evidence="6">Belongs to the dicarboxylate/amino acid:cation symporter (DAACS) (TC 2.A.23) family.</text>
</comment>
<feature type="compositionally biased region" description="Basic and acidic residues" evidence="7">
    <location>
        <begin position="1"/>
        <end position="14"/>
    </location>
</feature>
<evidence type="ECO:0000256" key="3">
    <source>
        <dbReference type="ARBA" id="ARBA00022692"/>
    </source>
</evidence>
<sequence length="722" mass="78978">MGEIDEVKDGRVVHETSTTSSPSGFSPQPTIDEGEAQKKTLWQKFITPGSVLQIIAAALLAIAIGLIVTTQVSDIPDAAVALLAIPGQLWLRALRAVVLPMIVTAMIMAVQRLRTMTQGGGKAGKLARWTIGYYLLTTILAVAHSCLLVGLVWSKLMTVVGGEQLQVDEADQETIDERKAFEIHDVVVDMFYSLVPNNVVNAMATDSLLAVLVTAVVLGYCIKPGSALIRAVEEIEQIIMKIITVLIHLAPVGVFFLIMPNLFRLDIAEIGANLGILIGGTLCGMVLHLFIIIPIVFFALTRSNPYTLWIRCSPAWITAWGTASSAATLPVTIRCVLAQGVPVTITKFVLPLGTLVNMDGTAIYFPIVVVFLAATQGITLNAADYIIVVLLSTLASIGTTPIPSSSLVLVVMICGSINVPVTGMYAVVVAIDWFLDRFRTMVNVSCDTFAAAIVTKMTGIVDDPEDELADAHAGAAHGVTEVDPNTLRETHGEGKTRVRDEYEVAYNKVSSKTTKGKLGGQAKAKAEQLLRFYKKEKDEVVLSLIPDDAEWASPNEVRATKIKPLFSRLPGQRYEFWRTRLNENVLASHIGRGCTIVDVRSMPEDKKFIVMMNWKMVQICDLIHRGIIYPGDRLFRMQRTVNDVDIRNSIAIRYSEIETYAEIRKLAGTYRSRQEEKNAPKWYDVPVFDTLQTVAGVGEEEGAESDEDDLEVESIEGAVLFG</sequence>
<gene>
    <name evidence="8" type="ORF">EKO04_005618</name>
</gene>
<feature type="transmembrane region" description="Helical" evidence="6">
    <location>
        <begin position="348"/>
        <end position="373"/>
    </location>
</feature>
<dbReference type="GO" id="GO:0005886">
    <property type="term" value="C:plasma membrane"/>
    <property type="evidence" value="ECO:0007669"/>
    <property type="project" value="TreeGrafter"/>
</dbReference>
<dbReference type="PANTHER" id="PTHR11958">
    <property type="entry name" value="SODIUM/DICARBOXYLATE SYMPORTER-RELATED"/>
    <property type="match status" value="1"/>
</dbReference>
<evidence type="ECO:0000256" key="2">
    <source>
        <dbReference type="ARBA" id="ARBA00022448"/>
    </source>
</evidence>
<evidence type="ECO:0000256" key="5">
    <source>
        <dbReference type="ARBA" id="ARBA00023136"/>
    </source>
</evidence>
<evidence type="ECO:0000256" key="7">
    <source>
        <dbReference type="SAM" id="MobiDB-lite"/>
    </source>
</evidence>
<dbReference type="Gene3D" id="1.10.3860.10">
    <property type="entry name" value="Sodium:dicarboxylate symporter"/>
    <property type="match status" value="1"/>
</dbReference>
<feature type="transmembrane region" description="Helical" evidence="6">
    <location>
        <begin position="89"/>
        <end position="110"/>
    </location>
</feature>
<proteinExistence type="inferred from homology"/>
<evidence type="ECO:0000313" key="8">
    <source>
        <dbReference type="EMBL" id="KAF9696561.1"/>
    </source>
</evidence>
<keyword evidence="9" id="KW-1185">Reference proteome</keyword>
<feature type="region of interest" description="Disordered" evidence="7">
    <location>
        <begin position="1"/>
        <end position="32"/>
    </location>
</feature>
<dbReference type="GO" id="GO:0015501">
    <property type="term" value="F:glutamate:sodium symporter activity"/>
    <property type="evidence" value="ECO:0007669"/>
    <property type="project" value="TreeGrafter"/>
</dbReference>
<comment type="subcellular location">
    <subcellularLocation>
        <location evidence="1 6">Membrane</location>
        <topology evidence="1 6">Multi-pass membrane protein</topology>
    </subcellularLocation>
</comment>
<evidence type="ECO:0000256" key="6">
    <source>
        <dbReference type="RuleBase" id="RU361216"/>
    </source>
</evidence>
<reference evidence="8" key="1">
    <citation type="submission" date="2018-12" db="EMBL/GenBank/DDBJ databases">
        <authorList>
            <person name="Syme R.A."/>
            <person name="Farfan-Caceres L."/>
            <person name="Lichtenzveig J."/>
        </authorList>
    </citation>
    <scope>NUCLEOTIDE SEQUENCE</scope>
    <source>
        <strain evidence="8">Al4</strain>
    </source>
</reference>
<feature type="transmembrane region" description="Helical" evidence="6">
    <location>
        <begin position="199"/>
        <end position="222"/>
    </location>
</feature>
<comment type="caution">
    <text evidence="8">The sequence shown here is derived from an EMBL/GenBank/DDBJ whole genome shotgun (WGS) entry which is preliminary data.</text>
</comment>
<dbReference type="GO" id="GO:0015175">
    <property type="term" value="F:neutral L-amino acid transmembrane transporter activity"/>
    <property type="evidence" value="ECO:0007669"/>
    <property type="project" value="TreeGrafter"/>
</dbReference>
<dbReference type="InterPro" id="IPR001991">
    <property type="entry name" value="Na-dicarboxylate_symporter"/>
</dbReference>
<accession>A0A8H7MDP5</accession>
<dbReference type="Proteomes" id="UP000651452">
    <property type="component" value="Unassembled WGS sequence"/>
</dbReference>
<feature type="transmembrane region" description="Helical" evidence="6">
    <location>
        <begin position="131"/>
        <end position="153"/>
    </location>
</feature>
<feature type="compositionally biased region" description="Low complexity" evidence="7">
    <location>
        <begin position="16"/>
        <end position="30"/>
    </location>
</feature>
<reference evidence="8" key="2">
    <citation type="submission" date="2020-09" db="EMBL/GenBank/DDBJ databases">
        <title>Reference genome assembly for Australian Ascochyta lentis isolate Al4.</title>
        <authorList>
            <person name="Lee R.C."/>
            <person name="Farfan-Caceres L.M."/>
            <person name="Debler J.W."/>
            <person name="Williams A.H."/>
            <person name="Henares B.M."/>
        </authorList>
    </citation>
    <scope>NUCLEOTIDE SEQUENCE</scope>
    <source>
        <strain evidence="8">Al4</strain>
    </source>
</reference>
<keyword evidence="5 6" id="KW-0472">Membrane</keyword>
<keyword evidence="2 6" id="KW-0813">Transport</keyword>
<keyword evidence="3 6" id="KW-0812">Transmembrane</keyword>
<dbReference type="InterPro" id="IPR050746">
    <property type="entry name" value="DAACS"/>
</dbReference>
<organism evidence="8 9">
    <name type="scientific">Ascochyta lentis</name>
    <dbReference type="NCBI Taxonomy" id="205686"/>
    <lineage>
        <taxon>Eukaryota</taxon>
        <taxon>Fungi</taxon>
        <taxon>Dikarya</taxon>
        <taxon>Ascomycota</taxon>
        <taxon>Pezizomycotina</taxon>
        <taxon>Dothideomycetes</taxon>
        <taxon>Pleosporomycetidae</taxon>
        <taxon>Pleosporales</taxon>
        <taxon>Pleosporineae</taxon>
        <taxon>Didymellaceae</taxon>
        <taxon>Ascochyta</taxon>
    </lineage>
</organism>
<dbReference type="SUPFAM" id="SSF118215">
    <property type="entry name" value="Proton glutamate symport protein"/>
    <property type="match status" value="1"/>
</dbReference>